<reference evidence="6" key="1">
    <citation type="submission" date="2019-06" db="EMBL/GenBank/DDBJ databases">
        <authorList>
            <person name="Zheng W."/>
        </authorList>
    </citation>
    <scope>NUCLEOTIDE SEQUENCE</scope>
    <source>
        <strain evidence="6">QDHG01</strain>
    </source>
</reference>
<dbReference type="InterPro" id="IPR002136">
    <property type="entry name" value="Ribosomal_uL4"/>
</dbReference>
<gene>
    <name evidence="6" type="ORF">FGO68_gene4444</name>
</gene>
<keyword evidence="7" id="KW-1185">Reference proteome</keyword>
<keyword evidence="3" id="KW-0687">Ribonucleoprotein</keyword>
<name>A0A8J8NWS6_HALGN</name>
<dbReference type="AlphaFoldDB" id="A0A8J8NWS6"/>
<evidence type="ECO:0000256" key="1">
    <source>
        <dbReference type="ARBA" id="ARBA00010528"/>
    </source>
</evidence>
<evidence type="ECO:0000256" key="3">
    <source>
        <dbReference type="ARBA" id="ARBA00023274"/>
    </source>
</evidence>
<dbReference type="GO" id="GO:1990904">
    <property type="term" value="C:ribonucleoprotein complex"/>
    <property type="evidence" value="ECO:0007669"/>
    <property type="project" value="UniProtKB-KW"/>
</dbReference>
<proteinExistence type="inferred from homology"/>
<evidence type="ECO:0000313" key="6">
    <source>
        <dbReference type="EMBL" id="TNV83422.1"/>
    </source>
</evidence>
<protein>
    <recommendedName>
        <fullName evidence="4">Large ribosomal subunit protein uL4m</fullName>
    </recommendedName>
</protein>
<dbReference type="EMBL" id="RRYP01003859">
    <property type="protein sequence ID" value="TNV83422.1"/>
    <property type="molecule type" value="Genomic_DNA"/>
</dbReference>
<organism evidence="6 7">
    <name type="scientific">Halteria grandinella</name>
    <dbReference type="NCBI Taxonomy" id="5974"/>
    <lineage>
        <taxon>Eukaryota</taxon>
        <taxon>Sar</taxon>
        <taxon>Alveolata</taxon>
        <taxon>Ciliophora</taxon>
        <taxon>Intramacronucleata</taxon>
        <taxon>Spirotrichea</taxon>
        <taxon>Stichotrichia</taxon>
        <taxon>Sporadotrichida</taxon>
        <taxon>Halteriidae</taxon>
        <taxon>Halteria</taxon>
    </lineage>
</organism>
<dbReference type="GO" id="GO:0006412">
    <property type="term" value="P:translation"/>
    <property type="evidence" value="ECO:0007669"/>
    <property type="project" value="InterPro"/>
</dbReference>
<dbReference type="GO" id="GO:0005840">
    <property type="term" value="C:ribosome"/>
    <property type="evidence" value="ECO:0007669"/>
    <property type="project" value="UniProtKB-KW"/>
</dbReference>
<dbReference type="OrthoDB" id="275876at2759"/>
<evidence type="ECO:0000256" key="2">
    <source>
        <dbReference type="ARBA" id="ARBA00022980"/>
    </source>
</evidence>
<dbReference type="Pfam" id="PF00573">
    <property type="entry name" value="Ribosomal_L4"/>
    <property type="match status" value="1"/>
</dbReference>
<dbReference type="InterPro" id="IPR013005">
    <property type="entry name" value="Ribosomal_uL4-like"/>
</dbReference>
<dbReference type="GO" id="GO:0003735">
    <property type="term" value="F:structural constituent of ribosome"/>
    <property type="evidence" value="ECO:0007669"/>
    <property type="project" value="InterPro"/>
</dbReference>
<dbReference type="SUPFAM" id="SSF52166">
    <property type="entry name" value="Ribosomal protein L4"/>
    <property type="match status" value="1"/>
</dbReference>
<dbReference type="Gene3D" id="3.40.1370.10">
    <property type="match status" value="1"/>
</dbReference>
<evidence type="ECO:0000313" key="7">
    <source>
        <dbReference type="Proteomes" id="UP000785679"/>
    </source>
</evidence>
<dbReference type="InterPro" id="IPR023574">
    <property type="entry name" value="Ribosomal_uL4_dom_sf"/>
</dbReference>
<dbReference type="Proteomes" id="UP000785679">
    <property type="component" value="Unassembled WGS sequence"/>
</dbReference>
<comment type="caution">
    <text evidence="6">The sequence shown here is derived from an EMBL/GenBank/DDBJ whole genome shotgun (WGS) entry which is preliminary data.</text>
</comment>
<dbReference type="PANTHER" id="PTHR10746:SF6">
    <property type="entry name" value="LARGE RIBOSOMAL SUBUNIT PROTEIN UL4M"/>
    <property type="match status" value="1"/>
</dbReference>
<sequence>MPVFDFSTGAFTGQVAQLDDKIYNLPLRRDIVHLVHMYFQNLHKQSYKRSLTRGDVSGSGAKMRPQKKSGRARQGDKRAPHLWKGGKAHGPKPVDYTYPVNEKLRLLALKTILSARLYEDKLILIDTEAIEYGKTKFLNEIVAPFKQDKLIVLTPFEVDKNFEIAAQNIQNLTHVNPFEFHLPSIIKNDWVFATVKGLQELEMLIENKEANLYRNRKVPREKMPFDSIIKPAILRAEKKHDHFSEDIIKNMLGKEDWEDEEKPLQLFSGTLKNYVKDVQELQKASA</sequence>
<evidence type="ECO:0000256" key="5">
    <source>
        <dbReference type="SAM" id="MobiDB-lite"/>
    </source>
</evidence>
<keyword evidence="2" id="KW-0689">Ribosomal protein</keyword>
<feature type="region of interest" description="Disordered" evidence="5">
    <location>
        <begin position="50"/>
        <end position="88"/>
    </location>
</feature>
<evidence type="ECO:0000256" key="4">
    <source>
        <dbReference type="ARBA" id="ARBA00040565"/>
    </source>
</evidence>
<comment type="similarity">
    <text evidence="1">Belongs to the universal ribosomal protein uL4 family.</text>
</comment>
<accession>A0A8J8NWS6</accession>
<dbReference type="NCBIfam" id="TIGR03953">
    <property type="entry name" value="rplD_bact"/>
    <property type="match status" value="1"/>
</dbReference>
<dbReference type="PANTHER" id="PTHR10746">
    <property type="entry name" value="50S RIBOSOMAL PROTEIN L4"/>
    <property type="match status" value="1"/>
</dbReference>